<accession>A0ABW5JZ43</accession>
<comment type="caution">
    <text evidence="3">The sequence shown here is derived from an EMBL/GenBank/DDBJ whole genome shotgun (WGS) entry which is preliminary data.</text>
</comment>
<feature type="transmembrane region" description="Helical" evidence="1">
    <location>
        <begin position="258"/>
        <end position="275"/>
    </location>
</feature>
<sequence length="549" mass="62733">MEYFLKASAITALFYICYTCLLQRETFFESNRWFLITGILATVVAPLLIIPIYIENPNTAIDLSAYSTNVSTANTTNTDYNYIIISSIYLIGVSFFLIKLVIELASLVQLLCKNKSYKKNGFNIIETEDTISPFSFFKYIVYNPKQFNQEELKHIINHEKVHVNQWHSIDALLMQLASIVFWFNPFIWLYKKEALQNLEFIADKNAQSISSCKKSYEYVLLKTTVSNPQLILTNNFYTSLIKKRIVMLHKSKSNKLNLLKYTLILPVLALFLMSFNTKEVYLNQSTVNSNQTIISSIEIAIIDKNYTDAALEEVKATFKKKNVDLSFKAIKRNDLNEIIALKIKGVSQNTKTNYSSDSKDAIKPIKITYNSKNESLIIGTIEEDRTQITEDITTKIVKSGSGSNLIISEEDATESNHDIEVIVEDENKNSEEDKVVIIRKTKDLDSDASEKEEETIFITKKEFQNKQTSVEDEDDIDIIETITDDDSSMIATDIENSVLIFIDDKESTRKAMEELDPNHISSMQVFKGDKMTKKYGPKAKDGVIFITTK</sequence>
<dbReference type="RefSeq" id="WP_379900393.1">
    <property type="nucleotide sequence ID" value="NZ_JBHULM010000004.1"/>
</dbReference>
<dbReference type="Proteomes" id="UP001597467">
    <property type="component" value="Unassembled WGS sequence"/>
</dbReference>
<dbReference type="CDD" id="cd07341">
    <property type="entry name" value="M56_BlaR1_MecR1_like"/>
    <property type="match status" value="1"/>
</dbReference>
<dbReference type="Pfam" id="PF05569">
    <property type="entry name" value="Peptidase_M56"/>
    <property type="match status" value="1"/>
</dbReference>
<evidence type="ECO:0000313" key="4">
    <source>
        <dbReference type="Proteomes" id="UP001597467"/>
    </source>
</evidence>
<dbReference type="PANTHER" id="PTHR34978:SF3">
    <property type="entry name" value="SLR0241 PROTEIN"/>
    <property type="match status" value="1"/>
</dbReference>
<feature type="domain" description="Peptidase M56" evidence="2">
    <location>
        <begin position="111"/>
        <end position="248"/>
    </location>
</feature>
<proteinExistence type="predicted"/>
<evidence type="ECO:0000313" key="3">
    <source>
        <dbReference type="EMBL" id="MFD2541068.1"/>
    </source>
</evidence>
<feature type="transmembrane region" description="Helical" evidence="1">
    <location>
        <begin position="34"/>
        <end position="54"/>
    </location>
</feature>
<keyword evidence="1" id="KW-1133">Transmembrane helix</keyword>
<name>A0ABW5JZ43_9FLAO</name>
<dbReference type="InterPro" id="IPR008756">
    <property type="entry name" value="Peptidase_M56"/>
</dbReference>
<evidence type="ECO:0000256" key="1">
    <source>
        <dbReference type="SAM" id="Phobius"/>
    </source>
</evidence>
<keyword evidence="4" id="KW-1185">Reference proteome</keyword>
<dbReference type="InterPro" id="IPR052173">
    <property type="entry name" value="Beta-lactam_resp_regulator"/>
</dbReference>
<organism evidence="3 4">
    <name type="scientific">Lacinutrix gracilariae</name>
    <dbReference type="NCBI Taxonomy" id="1747198"/>
    <lineage>
        <taxon>Bacteria</taxon>
        <taxon>Pseudomonadati</taxon>
        <taxon>Bacteroidota</taxon>
        <taxon>Flavobacteriia</taxon>
        <taxon>Flavobacteriales</taxon>
        <taxon>Flavobacteriaceae</taxon>
        <taxon>Lacinutrix</taxon>
    </lineage>
</organism>
<protein>
    <submittedName>
        <fullName evidence="3">M56 family metallopeptidase</fullName>
    </submittedName>
</protein>
<dbReference type="PANTHER" id="PTHR34978">
    <property type="entry name" value="POSSIBLE SENSOR-TRANSDUCER PROTEIN BLAR"/>
    <property type="match status" value="1"/>
</dbReference>
<keyword evidence="1" id="KW-0812">Transmembrane</keyword>
<reference evidence="4" key="1">
    <citation type="journal article" date="2019" name="Int. J. Syst. Evol. Microbiol.">
        <title>The Global Catalogue of Microorganisms (GCM) 10K type strain sequencing project: providing services to taxonomists for standard genome sequencing and annotation.</title>
        <authorList>
            <consortium name="The Broad Institute Genomics Platform"/>
            <consortium name="The Broad Institute Genome Sequencing Center for Infectious Disease"/>
            <person name="Wu L."/>
            <person name="Ma J."/>
        </authorList>
    </citation>
    <scope>NUCLEOTIDE SEQUENCE [LARGE SCALE GENOMIC DNA]</scope>
    <source>
        <strain evidence="4">KCTC 42808</strain>
    </source>
</reference>
<feature type="transmembrane region" description="Helical" evidence="1">
    <location>
        <begin position="6"/>
        <end position="22"/>
    </location>
</feature>
<dbReference type="EMBL" id="JBHULM010000004">
    <property type="protein sequence ID" value="MFD2541068.1"/>
    <property type="molecule type" value="Genomic_DNA"/>
</dbReference>
<feature type="transmembrane region" description="Helical" evidence="1">
    <location>
        <begin position="82"/>
        <end position="112"/>
    </location>
</feature>
<evidence type="ECO:0000259" key="2">
    <source>
        <dbReference type="Pfam" id="PF05569"/>
    </source>
</evidence>
<gene>
    <name evidence="3" type="ORF">ACFSSB_01955</name>
</gene>
<keyword evidence="1" id="KW-0472">Membrane</keyword>